<accession>A0A177NF49</accession>
<protein>
    <submittedName>
        <fullName evidence="1">Uncharacterized protein</fullName>
    </submittedName>
</protein>
<name>A0A177NF49_9GAMM</name>
<comment type="caution">
    <text evidence="1">The sequence shown here is derived from an EMBL/GenBank/DDBJ whole genome shotgun (WGS) entry which is preliminary data.</text>
</comment>
<organism evidence="1 2">
    <name type="scientific">Methylomonas koyamae</name>
    <dbReference type="NCBI Taxonomy" id="702114"/>
    <lineage>
        <taxon>Bacteria</taxon>
        <taxon>Pseudomonadati</taxon>
        <taxon>Pseudomonadota</taxon>
        <taxon>Gammaproteobacteria</taxon>
        <taxon>Methylococcales</taxon>
        <taxon>Methylococcaceae</taxon>
        <taxon>Methylomonas</taxon>
    </lineage>
</organism>
<dbReference type="Proteomes" id="UP000077628">
    <property type="component" value="Unassembled WGS sequence"/>
</dbReference>
<gene>
    <name evidence="1" type="ORF">A1355_00560</name>
</gene>
<proteinExistence type="predicted"/>
<keyword evidence="2" id="KW-1185">Reference proteome</keyword>
<dbReference type="STRING" id="702114.A1355_00560"/>
<evidence type="ECO:0000313" key="1">
    <source>
        <dbReference type="EMBL" id="OAI15670.1"/>
    </source>
</evidence>
<sequence>MAANSVKQNGLIGDKRRFIGPPGVGYESRGSPIANAASDNPCGFVTKDDRAGRFYNLIAKKYFSAEKSVGLQKPKVQPSLSADHGRKSRIVAGRALAATQDRLNLDKLPVAAKAPPAASLNAS</sequence>
<evidence type="ECO:0000313" key="2">
    <source>
        <dbReference type="Proteomes" id="UP000077628"/>
    </source>
</evidence>
<reference evidence="2" key="1">
    <citation type="submission" date="2016-03" db="EMBL/GenBank/DDBJ databases">
        <authorList>
            <person name="Heylen K."/>
            <person name="De Vos P."/>
            <person name="Vekeman B."/>
        </authorList>
    </citation>
    <scope>NUCLEOTIDE SEQUENCE [LARGE SCALE GENOMIC DNA]</scope>
    <source>
        <strain evidence="2">R-45383</strain>
    </source>
</reference>
<dbReference type="EMBL" id="LUUK01000191">
    <property type="protein sequence ID" value="OAI15670.1"/>
    <property type="molecule type" value="Genomic_DNA"/>
</dbReference>
<dbReference type="AlphaFoldDB" id="A0A177NF49"/>